<dbReference type="KEGG" id="nta:107820054"/>
<dbReference type="SUPFAM" id="SSF47072">
    <property type="entry name" value="Cysteine alpha-hairpin motif"/>
    <property type="match status" value="1"/>
</dbReference>
<feature type="transmembrane region" description="Helical" evidence="1">
    <location>
        <begin position="79"/>
        <end position="102"/>
    </location>
</feature>
<dbReference type="Gene3D" id="1.10.287.1130">
    <property type="entry name" value="CytochromE C oxidase copper chaperone"/>
    <property type="match status" value="1"/>
</dbReference>
<dbReference type="PaxDb" id="4097-A0A1S4CKI5"/>
<proteinExistence type="predicted"/>
<gene>
    <name evidence="2" type="primary">LOC107820054</name>
</gene>
<reference evidence="2" key="1">
    <citation type="submission" date="2025-08" db="UniProtKB">
        <authorList>
            <consortium name="RefSeq"/>
        </authorList>
    </citation>
    <scope>IDENTIFICATION</scope>
</reference>
<name>A0A1S4CKI5_TOBAC</name>
<protein>
    <submittedName>
        <fullName evidence="2">Uncharacterized protein</fullName>
    </submittedName>
</protein>
<dbReference type="OrthoDB" id="13601at2759"/>
<organism evidence="2">
    <name type="scientific">Nicotiana tabacum</name>
    <name type="common">Common tobacco</name>
    <dbReference type="NCBI Taxonomy" id="4097"/>
    <lineage>
        <taxon>Eukaryota</taxon>
        <taxon>Viridiplantae</taxon>
        <taxon>Streptophyta</taxon>
        <taxon>Embryophyta</taxon>
        <taxon>Tracheophyta</taxon>
        <taxon>Spermatophyta</taxon>
        <taxon>Magnoliopsida</taxon>
        <taxon>eudicotyledons</taxon>
        <taxon>Gunneridae</taxon>
        <taxon>Pentapetalae</taxon>
        <taxon>asterids</taxon>
        <taxon>lamiids</taxon>
        <taxon>Solanales</taxon>
        <taxon>Solanaceae</taxon>
        <taxon>Nicotianoideae</taxon>
        <taxon>Nicotianeae</taxon>
        <taxon>Nicotiana</taxon>
    </lineage>
</organism>
<dbReference type="PROSITE" id="PS51808">
    <property type="entry name" value="CHCH"/>
    <property type="match status" value="1"/>
</dbReference>
<keyword evidence="1" id="KW-0812">Transmembrane</keyword>
<keyword evidence="1" id="KW-1133">Transmembrane helix</keyword>
<keyword evidence="1" id="KW-0472">Membrane</keyword>
<dbReference type="InterPro" id="IPR009069">
    <property type="entry name" value="Cys_alpha_HP_mot_SF"/>
</dbReference>
<dbReference type="RefSeq" id="XP_016501745.1">
    <property type="nucleotide sequence ID" value="XM_016646259.1"/>
</dbReference>
<accession>A0A1S4CKI5</accession>
<sequence length="130" mass="15127">MDAAQNPLCAQETLDLLNCTTEKPYDKEKCQRLLESLRQCVLNKPPRVKTQDSPPVLRQTSVDTAQKWERAFVKKQQKLAVYTFWQFDFFVLYIANFFSFMLSGKPITEPITIYNRLTDNQYLIGLVIGL</sequence>
<dbReference type="PANTHER" id="PTHR37750:SF1">
    <property type="entry name" value="COX19-LIKE CHCH FAMILY PROTEIN"/>
    <property type="match status" value="1"/>
</dbReference>
<evidence type="ECO:0000313" key="2">
    <source>
        <dbReference type="RefSeq" id="XP_016501745.1"/>
    </source>
</evidence>
<dbReference type="PANTHER" id="PTHR37750">
    <property type="entry name" value="COX19-LIKE CHCH FAMILY PROTEIN"/>
    <property type="match status" value="1"/>
</dbReference>
<dbReference type="AlphaFoldDB" id="A0A1S4CKI5"/>
<evidence type="ECO:0000256" key="1">
    <source>
        <dbReference type="SAM" id="Phobius"/>
    </source>
</evidence>